<feature type="compositionally biased region" description="Polar residues" evidence="2">
    <location>
        <begin position="23"/>
        <end position="58"/>
    </location>
</feature>
<reference evidence="3" key="1">
    <citation type="journal article" date="2023" name="Mol. Biol. Evol.">
        <title>Third-Generation Sequencing Reveals the Adaptive Role of the Epigenome in Three Deep-Sea Polychaetes.</title>
        <authorList>
            <person name="Perez M."/>
            <person name="Aroh O."/>
            <person name="Sun Y."/>
            <person name="Lan Y."/>
            <person name="Juniper S.K."/>
            <person name="Young C.R."/>
            <person name="Angers B."/>
            <person name="Qian P.Y."/>
        </authorList>
    </citation>
    <scope>NUCLEOTIDE SEQUENCE</scope>
    <source>
        <strain evidence="3">R07B-5</strain>
    </source>
</reference>
<dbReference type="SUPFAM" id="SSF101494">
    <property type="entry name" value="Stathmin"/>
    <property type="match status" value="1"/>
</dbReference>
<feature type="coiled-coil region" evidence="1">
    <location>
        <begin position="192"/>
        <end position="219"/>
    </location>
</feature>
<keyword evidence="1" id="KW-0175">Coiled coil</keyword>
<dbReference type="Gene3D" id="6.10.280.30">
    <property type="match status" value="1"/>
</dbReference>
<dbReference type="AlphaFoldDB" id="A0AAD9KQN8"/>
<feature type="compositionally biased region" description="Basic residues" evidence="2">
    <location>
        <begin position="1"/>
        <end position="10"/>
    </location>
</feature>
<protein>
    <submittedName>
        <fullName evidence="3">Uncharacterized protein</fullName>
    </submittedName>
</protein>
<evidence type="ECO:0000256" key="1">
    <source>
        <dbReference type="SAM" id="Coils"/>
    </source>
</evidence>
<dbReference type="Pfam" id="PF00836">
    <property type="entry name" value="Stathmin"/>
    <property type="match status" value="1"/>
</dbReference>
<dbReference type="GO" id="GO:0015631">
    <property type="term" value="F:tubulin binding"/>
    <property type="evidence" value="ECO:0007669"/>
    <property type="project" value="TreeGrafter"/>
</dbReference>
<proteinExistence type="predicted"/>
<gene>
    <name evidence="3" type="ORF">NP493_721g01000</name>
</gene>
<dbReference type="GO" id="GO:0031175">
    <property type="term" value="P:neuron projection development"/>
    <property type="evidence" value="ECO:0007669"/>
    <property type="project" value="TreeGrafter"/>
</dbReference>
<dbReference type="InterPro" id="IPR036002">
    <property type="entry name" value="Stathmin_sf"/>
</dbReference>
<feature type="compositionally biased region" description="Basic and acidic residues" evidence="2">
    <location>
        <begin position="258"/>
        <end position="277"/>
    </location>
</feature>
<dbReference type="GO" id="GO:0007019">
    <property type="term" value="P:microtubule depolymerization"/>
    <property type="evidence" value="ECO:0007669"/>
    <property type="project" value="TreeGrafter"/>
</dbReference>
<feature type="region of interest" description="Disordered" evidence="2">
    <location>
        <begin position="258"/>
        <end position="300"/>
    </location>
</feature>
<accession>A0AAD9KQN8</accession>
<comment type="caution">
    <text evidence="3">The sequence shown here is derived from an EMBL/GenBank/DDBJ whole genome shotgun (WGS) entry which is preliminary data.</text>
</comment>
<dbReference type="GO" id="GO:0005737">
    <property type="term" value="C:cytoplasm"/>
    <property type="evidence" value="ECO:0007669"/>
    <property type="project" value="TreeGrafter"/>
</dbReference>
<dbReference type="GO" id="GO:0031110">
    <property type="term" value="P:regulation of microtubule polymerization or depolymerization"/>
    <property type="evidence" value="ECO:0007669"/>
    <property type="project" value="InterPro"/>
</dbReference>
<feature type="region of interest" description="Disordered" evidence="2">
    <location>
        <begin position="1"/>
        <end position="67"/>
    </location>
</feature>
<keyword evidence="4" id="KW-1185">Reference proteome</keyword>
<dbReference type="PROSITE" id="PS51663">
    <property type="entry name" value="STATHMIN_3"/>
    <property type="match status" value="1"/>
</dbReference>
<dbReference type="PANTHER" id="PTHR10104">
    <property type="entry name" value="STATHMIN"/>
    <property type="match status" value="1"/>
</dbReference>
<dbReference type="InterPro" id="IPR000956">
    <property type="entry name" value="Stathmin_fam"/>
</dbReference>
<evidence type="ECO:0000256" key="2">
    <source>
        <dbReference type="SAM" id="MobiDB-lite"/>
    </source>
</evidence>
<dbReference type="Proteomes" id="UP001209878">
    <property type="component" value="Unassembled WGS sequence"/>
</dbReference>
<dbReference type="GO" id="GO:0043005">
    <property type="term" value="C:neuron projection"/>
    <property type="evidence" value="ECO:0007669"/>
    <property type="project" value="TreeGrafter"/>
</dbReference>
<evidence type="ECO:0000313" key="3">
    <source>
        <dbReference type="EMBL" id="KAK2175517.1"/>
    </source>
</evidence>
<name>A0AAD9KQN8_RIDPI</name>
<dbReference type="EMBL" id="JAODUO010000725">
    <property type="protein sequence ID" value="KAK2175517.1"/>
    <property type="molecule type" value="Genomic_DNA"/>
</dbReference>
<dbReference type="PANTHER" id="PTHR10104:SF1">
    <property type="entry name" value="STATHMIN, ISOFORM D"/>
    <property type="match status" value="1"/>
</dbReference>
<organism evidence="3 4">
    <name type="scientific">Ridgeia piscesae</name>
    <name type="common">Tubeworm</name>
    <dbReference type="NCBI Taxonomy" id="27915"/>
    <lineage>
        <taxon>Eukaryota</taxon>
        <taxon>Metazoa</taxon>
        <taxon>Spiralia</taxon>
        <taxon>Lophotrochozoa</taxon>
        <taxon>Annelida</taxon>
        <taxon>Polychaeta</taxon>
        <taxon>Sedentaria</taxon>
        <taxon>Canalipalpata</taxon>
        <taxon>Sabellida</taxon>
        <taxon>Siboglinidae</taxon>
        <taxon>Ridgeia</taxon>
    </lineage>
</organism>
<sequence>MGCHASKNKIHVVQAPSPGASPSKRSQLDRWSSADSLTGTGETSQRGVSATSKQSAHSGDSGFNDESTVITEDSAAELVQQVEEEFDEPSELDLGLAGTGCQQRLSAKDRSRAEEARVMDVLRSEGLIQLYNLRSYRVVICVFLLQRPVSRAAFGLSYDIMSEETGFLLEKRPPARLAKLERRKKRRRPLTEEDIKQKLEKANERRKELEQERLAKIQAVTNISDVSSSFDATTQHLQSLDQHQKTKEEVAIENRQRRLEDMQRKLRAKQEHAELVRQRKKMTTADGDDSAPGGLTAAET</sequence>
<evidence type="ECO:0000313" key="4">
    <source>
        <dbReference type="Proteomes" id="UP001209878"/>
    </source>
</evidence>